<dbReference type="Proteomes" id="UP000019116">
    <property type="component" value="Chromosome 6D"/>
</dbReference>
<proteinExistence type="predicted"/>
<dbReference type="Gramene" id="TraesCS6D03G0199200.1">
    <property type="protein sequence ID" value="TraesCS6D03G0199200.1.CDS"/>
    <property type="gene ID" value="TraesCS6D03G0199200"/>
</dbReference>
<dbReference type="AlphaFoldDB" id="A0A3B6QDR8"/>
<name>A0A3B6QDR8_WHEAT</name>
<reference evidence="1" key="1">
    <citation type="submission" date="2018-08" db="EMBL/GenBank/DDBJ databases">
        <authorList>
            <person name="Rossello M."/>
        </authorList>
    </citation>
    <scope>NUCLEOTIDE SEQUENCE [LARGE SCALE GENOMIC DNA]</scope>
    <source>
        <strain evidence="1">cv. Chinese Spring</strain>
    </source>
</reference>
<protein>
    <submittedName>
        <fullName evidence="1">Uncharacterized protein</fullName>
    </submittedName>
</protein>
<reference evidence="1" key="2">
    <citation type="submission" date="2018-10" db="UniProtKB">
        <authorList>
            <consortium name="EnsemblPlants"/>
        </authorList>
    </citation>
    <scope>IDENTIFICATION</scope>
</reference>
<dbReference type="EnsemblPlants" id="TraesCS6D02G092400.1">
    <property type="protein sequence ID" value="TraesCS6D02G092400.1"/>
    <property type="gene ID" value="TraesCS6D02G092400"/>
</dbReference>
<accession>A0A3B6QDR8</accession>
<sequence length="67" mass="7489">MNSCFVGSSFLITLLPEIQDPQALAHLAGLNFYLSLYEQDPGWVTFIQNELNHNTPWKTYLGGLSSS</sequence>
<organism evidence="1">
    <name type="scientific">Triticum aestivum</name>
    <name type="common">Wheat</name>
    <dbReference type="NCBI Taxonomy" id="4565"/>
    <lineage>
        <taxon>Eukaryota</taxon>
        <taxon>Viridiplantae</taxon>
        <taxon>Streptophyta</taxon>
        <taxon>Embryophyta</taxon>
        <taxon>Tracheophyta</taxon>
        <taxon>Spermatophyta</taxon>
        <taxon>Magnoliopsida</taxon>
        <taxon>Liliopsida</taxon>
        <taxon>Poales</taxon>
        <taxon>Poaceae</taxon>
        <taxon>BOP clade</taxon>
        <taxon>Pooideae</taxon>
        <taxon>Triticodae</taxon>
        <taxon>Triticeae</taxon>
        <taxon>Triticinae</taxon>
        <taxon>Triticum</taxon>
    </lineage>
</organism>
<dbReference type="Gramene" id="TraesCS6D02G092400.1">
    <property type="protein sequence ID" value="TraesCS6D02G092400.1"/>
    <property type="gene ID" value="TraesCS6D02G092400"/>
</dbReference>
<keyword evidence="2" id="KW-1185">Reference proteome</keyword>
<evidence type="ECO:0000313" key="2">
    <source>
        <dbReference type="Proteomes" id="UP000019116"/>
    </source>
</evidence>
<evidence type="ECO:0000313" key="1">
    <source>
        <dbReference type="EnsemblPlants" id="TraesCS6D02G092400.1"/>
    </source>
</evidence>